<dbReference type="InterPro" id="IPR035986">
    <property type="entry name" value="PKD_dom_sf"/>
</dbReference>
<dbReference type="SUPFAM" id="SSF51445">
    <property type="entry name" value="(Trans)glycosidases"/>
    <property type="match status" value="1"/>
</dbReference>
<dbReference type="PROSITE" id="PS01095">
    <property type="entry name" value="GH18_1"/>
    <property type="match status" value="1"/>
</dbReference>
<evidence type="ECO:0000256" key="2">
    <source>
        <dbReference type="ARBA" id="ARBA00009121"/>
    </source>
</evidence>
<dbReference type="PANTHER" id="PTHR11177:SF317">
    <property type="entry name" value="CHITINASE 12-RELATED"/>
    <property type="match status" value="1"/>
</dbReference>
<dbReference type="SUPFAM" id="SSF49299">
    <property type="entry name" value="PKD domain"/>
    <property type="match status" value="1"/>
</dbReference>
<dbReference type="InterPro" id="IPR029070">
    <property type="entry name" value="Chitinase_insertion_sf"/>
</dbReference>
<dbReference type="InterPro" id="IPR017853">
    <property type="entry name" value="GH"/>
</dbReference>
<keyword evidence="7 9" id="KW-0326">Glycosidase</keyword>
<dbReference type="SUPFAM" id="SSF54556">
    <property type="entry name" value="Chitinase insertion domain"/>
    <property type="match status" value="1"/>
</dbReference>
<dbReference type="EC" id="3.2.1.14" evidence="3"/>
<dbReference type="AlphaFoldDB" id="A0A0J1HDA8"/>
<dbReference type="Gene3D" id="2.60.40.10">
    <property type="entry name" value="Immunoglobulins"/>
    <property type="match status" value="3"/>
</dbReference>
<dbReference type="SUPFAM" id="SSF81296">
    <property type="entry name" value="E set domains"/>
    <property type="match status" value="1"/>
</dbReference>
<keyword evidence="5" id="KW-0146">Chitin degradation</keyword>
<dbReference type="Gene3D" id="3.10.50.10">
    <property type="match status" value="1"/>
</dbReference>
<keyword evidence="8" id="KW-0624">Polysaccharide degradation</keyword>
<dbReference type="SMART" id="SM00089">
    <property type="entry name" value="PKD"/>
    <property type="match status" value="3"/>
</dbReference>
<dbReference type="EMBL" id="LDOT01000001">
    <property type="protein sequence ID" value="KLV09618.1"/>
    <property type="molecule type" value="Genomic_DNA"/>
</dbReference>
<evidence type="ECO:0000256" key="3">
    <source>
        <dbReference type="ARBA" id="ARBA00012729"/>
    </source>
</evidence>
<dbReference type="Pfam" id="PF00704">
    <property type="entry name" value="Glyco_hydro_18"/>
    <property type="match status" value="1"/>
</dbReference>
<organism evidence="13 14">
    <name type="scientific">Photobacterium aquae</name>
    <dbReference type="NCBI Taxonomy" id="1195763"/>
    <lineage>
        <taxon>Bacteria</taxon>
        <taxon>Pseudomonadati</taxon>
        <taxon>Pseudomonadota</taxon>
        <taxon>Gammaproteobacteria</taxon>
        <taxon>Vibrionales</taxon>
        <taxon>Vibrionaceae</taxon>
        <taxon>Photobacterium</taxon>
    </lineage>
</organism>
<feature type="signal peptide" evidence="11">
    <location>
        <begin position="1"/>
        <end position="24"/>
    </location>
</feature>
<comment type="caution">
    <text evidence="13">The sequence shown here is derived from an EMBL/GenBank/DDBJ whole genome shotgun (WGS) entry which is preliminary data.</text>
</comment>
<dbReference type="GO" id="GO:0008061">
    <property type="term" value="F:chitin binding"/>
    <property type="evidence" value="ECO:0007669"/>
    <property type="project" value="InterPro"/>
</dbReference>
<dbReference type="PROSITE" id="PS51910">
    <property type="entry name" value="GH18_2"/>
    <property type="match status" value="1"/>
</dbReference>
<evidence type="ECO:0000256" key="7">
    <source>
        <dbReference type="ARBA" id="ARBA00023295"/>
    </source>
</evidence>
<keyword evidence="14" id="KW-1185">Reference proteome</keyword>
<dbReference type="SUPFAM" id="SSF51055">
    <property type="entry name" value="Carbohydrate binding domain"/>
    <property type="match status" value="2"/>
</dbReference>
<evidence type="ECO:0000256" key="5">
    <source>
        <dbReference type="ARBA" id="ARBA00023024"/>
    </source>
</evidence>
<dbReference type="InterPro" id="IPR003610">
    <property type="entry name" value="CBM5/12"/>
</dbReference>
<protein>
    <recommendedName>
        <fullName evidence="3">chitinase</fullName>
        <ecNumber evidence="3">3.2.1.14</ecNumber>
    </recommendedName>
</protein>
<keyword evidence="6" id="KW-0119">Carbohydrate metabolism</keyword>
<dbReference type="GO" id="GO:0030246">
    <property type="term" value="F:carbohydrate binding"/>
    <property type="evidence" value="ECO:0007669"/>
    <property type="project" value="InterPro"/>
</dbReference>
<evidence type="ECO:0000256" key="4">
    <source>
        <dbReference type="ARBA" id="ARBA00022801"/>
    </source>
</evidence>
<evidence type="ECO:0000313" key="14">
    <source>
        <dbReference type="Proteomes" id="UP000036097"/>
    </source>
</evidence>
<evidence type="ECO:0000256" key="10">
    <source>
        <dbReference type="SAM" id="MobiDB-lite"/>
    </source>
</evidence>
<feature type="domain" description="GH18" evidence="12">
    <location>
        <begin position="158"/>
        <end position="564"/>
    </location>
</feature>
<proteinExistence type="inferred from homology"/>
<evidence type="ECO:0000313" key="13">
    <source>
        <dbReference type="EMBL" id="KLV09618.1"/>
    </source>
</evidence>
<evidence type="ECO:0000256" key="6">
    <source>
        <dbReference type="ARBA" id="ARBA00023277"/>
    </source>
</evidence>
<dbReference type="InterPro" id="IPR001579">
    <property type="entry name" value="Glyco_hydro_18_chit_AS"/>
</dbReference>
<dbReference type="InterPro" id="IPR001223">
    <property type="entry name" value="Glyco_hydro18_cat"/>
</dbReference>
<dbReference type="STRING" id="1195763.ABT56_00605"/>
<dbReference type="InterPro" id="IPR022409">
    <property type="entry name" value="PKD/Chitinase_dom"/>
</dbReference>
<feature type="region of interest" description="Disordered" evidence="10">
    <location>
        <begin position="761"/>
        <end position="783"/>
    </location>
</feature>
<dbReference type="GO" id="GO:0000272">
    <property type="term" value="P:polysaccharide catabolic process"/>
    <property type="evidence" value="ECO:0007669"/>
    <property type="project" value="UniProtKB-KW"/>
</dbReference>
<dbReference type="PATRIC" id="fig|1195763.3.peg.132"/>
<evidence type="ECO:0000259" key="12">
    <source>
        <dbReference type="PROSITE" id="PS51910"/>
    </source>
</evidence>
<evidence type="ECO:0000256" key="1">
    <source>
        <dbReference type="ARBA" id="ARBA00000822"/>
    </source>
</evidence>
<dbReference type="GO" id="GO:0005576">
    <property type="term" value="C:extracellular region"/>
    <property type="evidence" value="ECO:0007669"/>
    <property type="project" value="InterPro"/>
</dbReference>
<comment type="catalytic activity">
    <reaction evidence="1">
        <text>Random endo-hydrolysis of N-acetyl-beta-D-glucosaminide (1-&gt;4)-beta-linkages in chitin and chitodextrins.</text>
        <dbReference type="EC" id="3.2.1.14"/>
    </reaction>
</comment>
<dbReference type="Gene3D" id="3.20.20.80">
    <property type="entry name" value="Glycosidases"/>
    <property type="match status" value="1"/>
</dbReference>
<dbReference type="SMART" id="SM00636">
    <property type="entry name" value="Glyco_18"/>
    <property type="match status" value="1"/>
</dbReference>
<dbReference type="Pfam" id="PF08329">
    <property type="entry name" value="ChitinaseA_N"/>
    <property type="match status" value="1"/>
</dbReference>
<dbReference type="InterPro" id="IPR014756">
    <property type="entry name" value="Ig_E-set"/>
</dbReference>
<dbReference type="CDD" id="cd02848">
    <property type="entry name" value="E_set_Chitinase_N"/>
    <property type="match status" value="1"/>
</dbReference>
<dbReference type="InterPro" id="IPR011583">
    <property type="entry name" value="Chitinase_II/V-like_cat"/>
</dbReference>
<dbReference type="InterPro" id="IPR036573">
    <property type="entry name" value="CBM_sf_5/12"/>
</dbReference>
<dbReference type="Gene3D" id="2.10.10.20">
    <property type="entry name" value="Carbohydrate-binding module superfamily 5/12"/>
    <property type="match status" value="2"/>
</dbReference>
<dbReference type="InterPro" id="IPR013783">
    <property type="entry name" value="Ig-like_fold"/>
</dbReference>
<accession>A0A0J1HDA8</accession>
<reference evidence="13 14" key="1">
    <citation type="submission" date="2015-05" db="EMBL/GenBank/DDBJ databases">
        <title>Photobacterium galathea sp. nov.</title>
        <authorList>
            <person name="Machado H."/>
            <person name="Gram L."/>
        </authorList>
    </citation>
    <scope>NUCLEOTIDE SEQUENCE [LARGE SCALE GENOMIC DNA]</scope>
    <source>
        <strain evidence="13 14">CGMCC 1.12159</strain>
    </source>
</reference>
<dbReference type="Proteomes" id="UP000036097">
    <property type="component" value="Unassembled WGS sequence"/>
</dbReference>
<dbReference type="PANTHER" id="PTHR11177">
    <property type="entry name" value="CHITINASE"/>
    <property type="match status" value="1"/>
</dbReference>
<feature type="chain" id="PRO_5005252382" description="chitinase" evidence="11">
    <location>
        <begin position="25"/>
        <end position="880"/>
    </location>
</feature>
<sequence>MFMLKQSILSLSILSVLGSASAMAAAPGKPTIGWGDYTYAMVEIDQSQVAYEKLVKAVHDEVSIEVTWDVWSGDAADTARVLLDGNVVWEGAASAKRAVFTMKKGGRYDMVIELENKDGTSQSDAKLLTIADTDGSHLEPLETVWTENNKPYDNKSNKIVGSYFVEWGVYGRNYPIDQVPTANLNRLIYGFVPICGGDGINDSLKTIDGSFQALQNACAGREDFKVAIHDPWAAIQKPQKGVEGWSAPYKGNFGQMMAAKKANPDLKILPSIGGWTLSDPFFFMHDDAKRHTFVESVREYLQTWKFFDGVDIDYEFPGGGAANPNLGNKELDGKTYVLLMKELRAMLDELGEKNGRYYELTSAISVGWDKIAVVDYAEAAQYMDNIYLMSYDFYGAWDNNALNHQTALHKSSMNTVESESAYYTSRGVELLLEQGVPASKLVVGAAAYGRGWTGVRNYTDGNPFTGTASGPIKGTWENGVVDYRDIVNNHTQAQGFEYGYDEAAEAPYLFNKSTGDLITYDDPRSVKAKANYVTEQGMGGIFHWEMDADNGDLVNAMHEGLGHGDTPTTPEPNRAPVARAGADKTVTGPVSVVLDGSLSSDFEGEKLTFKWTQTSGDSITISNNLSAKATIELPATDSDKAYNFMLTVADPEGASSTDTVVVTNKAEILNHAPTISISPMTNVNENAQFTLTADAHDADGDALEYTWDIPSEFVLVNGGYDKTVTLTAPEVAQDTKFDIHVSVNDGEDSASTTTAVYVKNIDDNGNGGNGGDDNQCESSDSDAANYPAWDASIAYTTETVSHNGLVYKAKWWVQGSEPSPSNEAWELISNVELPWSTGIAYNGTDQVNHNGSRWQAKWWTKGDEPGSADVWMNVGPASCE</sequence>
<dbReference type="CDD" id="cd12215">
    <property type="entry name" value="ChiC_BD"/>
    <property type="match status" value="2"/>
</dbReference>
<evidence type="ECO:0000256" key="8">
    <source>
        <dbReference type="ARBA" id="ARBA00023326"/>
    </source>
</evidence>
<dbReference type="CDD" id="cd06548">
    <property type="entry name" value="GH18_chitinase"/>
    <property type="match status" value="1"/>
</dbReference>
<dbReference type="GO" id="GO:0008843">
    <property type="term" value="F:endochitinase activity"/>
    <property type="evidence" value="ECO:0007669"/>
    <property type="project" value="UniProtKB-EC"/>
</dbReference>
<dbReference type="Pfam" id="PF02839">
    <property type="entry name" value="CBM_5_12"/>
    <property type="match status" value="1"/>
</dbReference>
<gene>
    <name evidence="13" type="ORF">ABT56_00605</name>
</gene>
<evidence type="ECO:0000256" key="9">
    <source>
        <dbReference type="RuleBase" id="RU000489"/>
    </source>
</evidence>
<dbReference type="Pfam" id="PF22352">
    <property type="entry name" value="K319L-like_PKD"/>
    <property type="match status" value="1"/>
</dbReference>
<dbReference type="InterPro" id="IPR013540">
    <property type="entry name" value="ChitinaseA_N"/>
</dbReference>
<dbReference type="InterPro" id="IPR050314">
    <property type="entry name" value="Glycosyl_Hydrlase_18"/>
</dbReference>
<name>A0A0J1HDA8_9GAMM</name>
<keyword evidence="11" id="KW-0732">Signal</keyword>
<comment type="similarity">
    <text evidence="2">Belongs to the glycosyl hydrolase 18 family. Chitinase class II subfamily.</text>
</comment>
<dbReference type="GO" id="GO:0006032">
    <property type="term" value="P:chitin catabolic process"/>
    <property type="evidence" value="ECO:0007669"/>
    <property type="project" value="UniProtKB-KW"/>
</dbReference>
<evidence type="ECO:0000256" key="11">
    <source>
        <dbReference type="SAM" id="SignalP"/>
    </source>
</evidence>
<dbReference type="SMART" id="SM00495">
    <property type="entry name" value="ChtBD3"/>
    <property type="match status" value="2"/>
</dbReference>
<keyword evidence="4 9" id="KW-0378">Hydrolase</keyword>